<dbReference type="Gene3D" id="3.90.550.10">
    <property type="entry name" value="Spore Coat Polysaccharide Biosynthesis Protein SpsA, Chain A"/>
    <property type="match status" value="1"/>
</dbReference>
<organism evidence="3 4">
    <name type="scientific">Hydrogenoanaerobacterium saccharovorans</name>
    <dbReference type="NCBI Taxonomy" id="474960"/>
    <lineage>
        <taxon>Bacteria</taxon>
        <taxon>Bacillati</taxon>
        <taxon>Bacillota</taxon>
        <taxon>Clostridia</taxon>
        <taxon>Eubacteriales</taxon>
        <taxon>Oscillospiraceae</taxon>
        <taxon>Hydrogenoanaerobacterium</taxon>
    </lineage>
</organism>
<accession>A0ABS2GPS7</accession>
<dbReference type="SUPFAM" id="SSF48452">
    <property type="entry name" value="TPR-like"/>
    <property type="match status" value="1"/>
</dbReference>
<dbReference type="InterPro" id="IPR001173">
    <property type="entry name" value="Glyco_trans_2-like"/>
</dbReference>
<dbReference type="SMART" id="SM00028">
    <property type="entry name" value="TPR"/>
    <property type="match status" value="2"/>
</dbReference>
<evidence type="ECO:0000313" key="3">
    <source>
        <dbReference type="EMBL" id="MBM6923606.1"/>
    </source>
</evidence>
<evidence type="ECO:0000256" key="1">
    <source>
        <dbReference type="PROSITE-ProRule" id="PRU00339"/>
    </source>
</evidence>
<dbReference type="InterPro" id="IPR029044">
    <property type="entry name" value="Nucleotide-diphossugar_trans"/>
</dbReference>
<dbReference type="Pfam" id="PF13176">
    <property type="entry name" value="TPR_7"/>
    <property type="match status" value="1"/>
</dbReference>
<dbReference type="Pfam" id="PF00535">
    <property type="entry name" value="Glycos_transf_2"/>
    <property type="match status" value="1"/>
</dbReference>
<dbReference type="InterPro" id="IPR011990">
    <property type="entry name" value="TPR-like_helical_dom_sf"/>
</dbReference>
<keyword evidence="3" id="KW-0808">Transferase</keyword>
<proteinExistence type="predicted"/>
<dbReference type="SUPFAM" id="SSF53448">
    <property type="entry name" value="Nucleotide-diphospho-sugar transferases"/>
    <property type="match status" value="1"/>
</dbReference>
<keyword evidence="4" id="KW-1185">Reference proteome</keyword>
<dbReference type="EMBL" id="JACSNR010000007">
    <property type="protein sequence ID" value="MBM6923606.1"/>
    <property type="molecule type" value="Genomic_DNA"/>
</dbReference>
<dbReference type="InterPro" id="IPR019734">
    <property type="entry name" value="TPR_rpt"/>
</dbReference>
<sequence length="379" mass="43964">MKIVVYAICKNESGFVDRWMDSMQEADRVIVLDTGSTDDTVQKLRSRGARVYEEQFSPWRFDTARNRSLELVDDDADLCVCTDLDEYFLPGWRAELERVWSPGVTQVRYPYVWSFRADGSDGVTFWYEKIHARHGYKWTHPVHEVLSWIGEGTPGKTVDAPGMRLEHHPDPAKSRGQYLPLLELSVREDPDDDRNTHYLGREYFYYRRWDDCIRTLKKHLAMPNALWADERAASMRYIASSYSHKGQPDEAVRWYLRAAAEAPHLREPLTDLALELYYQKDWHGVLFAAGRALRITKRPRTYICEADAWGSLPWDLMAVAYYNIGRNTLALEYALQALELDPGNERLQNNVRLLRELEDAAALPPVFRDSNQLPGENAE</sequence>
<feature type="domain" description="Glycosyltransferase 2-like" evidence="2">
    <location>
        <begin position="8"/>
        <end position="95"/>
    </location>
</feature>
<gene>
    <name evidence="3" type="ORF">H9X81_07890</name>
</gene>
<name>A0ABS2GPS7_9FIRM</name>
<dbReference type="Gene3D" id="1.25.40.10">
    <property type="entry name" value="Tetratricopeptide repeat domain"/>
    <property type="match status" value="1"/>
</dbReference>
<evidence type="ECO:0000313" key="4">
    <source>
        <dbReference type="Proteomes" id="UP000724149"/>
    </source>
</evidence>
<dbReference type="RefSeq" id="WP_191392515.1">
    <property type="nucleotide sequence ID" value="NZ_JACSNR010000007.1"/>
</dbReference>
<reference evidence="3 4" key="1">
    <citation type="journal article" date="2021" name="Sci. Rep.">
        <title>The distribution of antibiotic resistance genes in chicken gut microbiota commensals.</title>
        <authorList>
            <person name="Juricova H."/>
            <person name="Matiasovicova J."/>
            <person name="Kubasova T."/>
            <person name="Cejkova D."/>
            <person name="Rychlik I."/>
        </authorList>
    </citation>
    <scope>NUCLEOTIDE SEQUENCE [LARGE SCALE GENOMIC DNA]</scope>
    <source>
        <strain evidence="3 4">An564</strain>
    </source>
</reference>
<comment type="caution">
    <text evidence="3">The sequence shown here is derived from an EMBL/GenBank/DDBJ whole genome shotgun (WGS) entry which is preliminary data.</text>
</comment>
<dbReference type="PROSITE" id="PS50005">
    <property type="entry name" value="TPR"/>
    <property type="match status" value="1"/>
</dbReference>
<evidence type="ECO:0000259" key="2">
    <source>
        <dbReference type="Pfam" id="PF00535"/>
    </source>
</evidence>
<dbReference type="GO" id="GO:0016740">
    <property type="term" value="F:transferase activity"/>
    <property type="evidence" value="ECO:0007669"/>
    <property type="project" value="UniProtKB-KW"/>
</dbReference>
<dbReference type="Pfam" id="PF13181">
    <property type="entry name" value="TPR_8"/>
    <property type="match status" value="1"/>
</dbReference>
<protein>
    <submittedName>
        <fullName evidence="3">Glycosyl transferase family 2</fullName>
    </submittedName>
</protein>
<feature type="repeat" description="TPR" evidence="1">
    <location>
        <begin position="311"/>
        <end position="344"/>
    </location>
</feature>
<dbReference type="Proteomes" id="UP000724149">
    <property type="component" value="Unassembled WGS sequence"/>
</dbReference>
<keyword evidence="1" id="KW-0802">TPR repeat</keyword>